<organism evidence="2 3">
    <name type="scientific">Clostridium perfringens</name>
    <dbReference type="NCBI Taxonomy" id="1502"/>
    <lineage>
        <taxon>Bacteria</taxon>
        <taxon>Bacillati</taxon>
        <taxon>Bacillota</taxon>
        <taxon>Clostridia</taxon>
        <taxon>Eubacteriales</taxon>
        <taxon>Clostridiaceae</taxon>
        <taxon>Clostridium</taxon>
    </lineage>
</organism>
<dbReference type="GO" id="GO:0006508">
    <property type="term" value="P:proteolysis"/>
    <property type="evidence" value="ECO:0007669"/>
    <property type="project" value="InterPro"/>
</dbReference>
<dbReference type="InterPro" id="IPR052179">
    <property type="entry name" value="DD-CPase-like"/>
</dbReference>
<evidence type="ECO:0000313" key="3">
    <source>
        <dbReference type="Proteomes" id="UP001291306"/>
    </source>
</evidence>
<comment type="caution">
    <text evidence="2">The sequence shown here is derived from an EMBL/GenBank/DDBJ whole genome shotgun (WGS) entry which is preliminary data.</text>
</comment>
<dbReference type="Gene3D" id="3.30.1380.10">
    <property type="match status" value="1"/>
</dbReference>
<dbReference type="GO" id="GO:0004180">
    <property type="term" value="F:carboxypeptidase activity"/>
    <property type="evidence" value="ECO:0007669"/>
    <property type="project" value="UniProtKB-KW"/>
</dbReference>
<dbReference type="CDD" id="cd14852">
    <property type="entry name" value="LD-carboxypeptidase"/>
    <property type="match status" value="1"/>
</dbReference>
<dbReference type="Pfam" id="PF02557">
    <property type="entry name" value="VanY"/>
    <property type="match status" value="1"/>
</dbReference>
<accession>A0AAW9IHU1</accession>
<sequence length="190" mass="21774">MRIKRKKRRKVKLIVSILCGLALLSIAMTKLYNDKNQYLILANKQNKVGYKHTPNDLTVPYIRFNASSDMDKNMRLEAANALENMFNDAERDGIVLFGVSGYRSYEYQQSVYDNSVATQGQDYTNKYVAIPGTSEHQTGLAMDVASEGYFSLDSNFEESDAFRWLSQNMSNYGFIIRYPKGKEDITGYNY</sequence>
<dbReference type="Proteomes" id="UP001291306">
    <property type="component" value="Unassembled WGS sequence"/>
</dbReference>
<dbReference type="PANTHER" id="PTHR34385:SF1">
    <property type="entry name" value="PEPTIDOGLYCAN L-ALANYL-D-GLUTAMATE ENDOPEPTIDASE CWLK"/>
    <property type="match status" value="1"/>
</dbReference>
<reference evidence="2" key="1">
    <citation type="submission" date="2019-11" db="EMBL/GenBank/DDBJ databases">
        <title>Characterization of Clostridium perfringens isolates from swine manure treated agricultural soils.</title>
        <authorList>
            <person name="Wushke S.T."/>
        </authorList>
    </citation>
    <scope>NUCLEOTIDE SEQUENCE</scope>
    <source>
        <strain evidence="2">X26</strain>
    </source>
</reference>
<dbReference type="AlphaFoldDB" id="A0AAW9IHU1"/>
<dbReference type="InterPro" id="IPR058193">
    <property type="entry name" value="VanY/YodJ_core_dom"/>
</dbReference>
<keyword evidence="2" id="KW-0378">Hydrolase</keyword>
<gene>
    <name evidence="2" type="ORF">GNF79_16405</name>
</gene>
<evidence type="ECO:0000259" key="1">
    <source>
        <dbReference type="Pfam" id="PF02557"/>
    </source>
</evidence>
<dbReference type="InterPro" id="IPR003709">
    <property type="entry name" value="VanY-like_core_dom"/>
</dbReference>
<dbReference type="RefSeq" id="WP_322458866.1">
    <property type="nucleotide sequence ID" value="NZ_WNVC01000496.1"/>
</dbReference>
<evidence type="ECO:0000313" key="2">
    <source>
        <dbReference type="EMBL" id="MDZ5000614.1"/>
    </source>
</evidence>
<dbReference type="EMBL" id="WNVC01000496">
    <property type="protein sequence ID" value="MDZ5000614.1"/>
    <property type="molecule type" value="Genomic_DNA"/>
</dbReference>
<protein>
    <submittedName>
        <fullName evidence="2">D-alanyl-D-alanine carboxypeptidase family protein</fullName>
    </submittedName>
</protein>
<feature type="domain" description="D-alanyl-D-alanine carboxypeptidase-like core" evidence="1">
    <location>
        <begin position="73"/>
        <end position="190"/>
    </location>
</feature>
<feature type="non-terminal residue" evidence="2">
    <location>
        <position position="190"/>
    </location>
</feature>
<keyword evidence="2" id="KW-0121">Carboxypeptidase</keyword>
<dbReference type="InterPro" id="IPR009045">
    <property type="entry name" value="Zn_M74/Hedgehog-like"/>
</dbReference>
<keyword evidence="2" id="KW-0645">Protease</keyword>
<name>A0AAW9IHU1_CLOPF</name>
<proteinExistence type="predicted"/>
<dbReference type="PANTHER" id="PTHR34385">
    <property type="entry name" value="D-ALANYL-D-ALANINE CARBOXYPEPTIDASE"/>
    <property type="match status" value="1"/>
</dbReference>
<dbReference type="SUPFAM" id="SSF55166">
    <property type="entry name" value="Hedgehog/DD-peptidase"/>
    <property type="match status" value="1"/>
</dbReference>